<keyword evidence="7 12" id="KW-0812">Transmembrane</keyword>
<keyword evidence="9" id="KW-0406">Ion transport</keyword>
<evidence type="ECO:0000256" key="8">
    <source>
        <dbReference type="ARBA" id="ARBA00022989"/>
    </source>
</evidence>
<evidence type="ECO:0000256" key="4">
    <source>
        <dbReference type="ARBA" id="ARBA00022448"/>
    </source>
</evidence>
<evidence type="ECO:0000256" key="5">
    <source>
        <dbReference type="ARBA" id="ARBA00022449"/>
    </source>
</evidence>
<feature type="transmembrane region" description="Helical" evidence="12">
    <location>
        <begin position="157"/>
        <end position="177"/>
    </location>
</feature>
<reference evidence="14" key="1">
    <citation type="journal article" date="2019" name="Int. J. Syst. Evol. Microbiol.">
        <title>The Global Catalogue of Microorganisms (GCM) 10K type strain sequencing project: providing services to taxonomists for standard genome sequencing and annotation.</title>
        <authorList>
            <consortium name="The Broad Institute Genomics Platform"/>
            <consortium name="The Broad Institute Genome Sequencing Center for Infectious Disease"/>
            <person name="Wu L."/>
            <person name="Ma J."/>
        </authorList>
    </citation>
    <scope>NUCLEOTIDE SEQUENCE [LARGE SCALE GENOMIC DNA]</scope>
    <source>
        <strain evidence="14">DT43</strain>
    </source>
</reference>
<dbReference type="InterPro" id="IPR048279">
    <property type="entry name" value="MdtK-like"/>
</dbReference>
<dbReference type="PANTHER" id="PTHR43298:SF4">
    <property type="entry name" value="DRUG_SODIUM ANTIPORTER"/>
    <property type="match status" value="1"/>
</dbReference>
<evidence type="ECO:0000256" key="6">
    <source>
        <dbReference type="ARBA" id="ARBA00022475"/>
    </source>
</evidence>
<evidence type="ECO:0000313" key="14">
    <source>
        <dbReference type="Proteomes" id="UP001596110"/>
    </source>
</evidence>
<dbReference type="PANTHER" id="PTHR43298">
    <property type="entry name" value="MULTIDRUG RESISTANCE PROTEIN NORM-RELATED"/>
    <property type="match status" value="1"/>
</dbReference>
<evidence type="ECO:0000256" key="3">
    <source>
        <dbReference type="ARBA" id="ARBA00020268"/>
    </source>
</evidence>
<evidence type="ECO:0000256" key="10">
    <source>
        <dbReference type="ARBA" id="ARBA00023136"/>
    </source>
</evidence>
<keyword evidence="8 12" id="KW-1133">Transmembrane helix</keyword>
<dbReference type="EMBL" id="JBHSOJ010000017">
    <property type="protein sequence ID" value="MFC5631521.1"/>
    <property type="molecule type" value="Genomic_DNA"/>
</dbReference>
<comment type="caution">
    <text evidence="13">The sequence shown here is derived from an EMBL/GenBank/DDBJ whole genome shotgun (WGS) entry which is preliminary data.</text>
</comment>
<dbReference type="InterPro" id="IPR050222">
    <property type="entry name" value="MATE_MdtK"/>
</dbReference>
<feature type="transmembrane region" description="Helical" evidence="12">
    <location>
        <begin position="183"/>
        <end position="200"/>
    </location>
</feature>
<comment type="function">
    <text evidence="1">Multidrug efflux pump.</text>
</comment>
<dbReference type="NCBIfam" id="TIGR00797">
    <property type="entry name" value="matE"/>
    <property type="match status" value="1"/>
</dbReference>
<evidence type="ECO:0000256" key="12">
    <source>
        <dbReference type="SAM" id="Phobius"/>
    </source>
</evidence>
<evidence type="ECO:0000256" key="2">
    <source>
        <dbReference type="ARBA" id="ARBA00004651"/>
    </source>
</evidence>
<organism evidence="13 14">
    <name type="scientific">Streptococcus caledonicus</name>
    <dbReference type="NCBI Taxonomy" id="2614158"/>
    <lineage>
        <taxon>Bacteria</taxon>
        <taxon>Bacillati</taxon>
        <taxon>Bacillota</taxon>
        <taxon>Bacilli</taxon>
        <taxon>Lactobacillales</taxon>
        <taxon>Streptococcaceae</taxon>
        <taxon>Streptococcus</taxon>
    </lineage>
</organism>
<sequence length="421" mass="45561">MFKYSKKILSIALPAMAENLLQTLMGVVDSYLIAQLGLIAISGVSVATNLLAVYQALFIALGTAISSQIARNRRDSKKLLFYQRQAVILTVLLSSFLSILAIFGSHFIWPLLGVKGEVLLAANRYFAIVGGGAISLGLLTSLGAILRSQGSPRIPMYVSLTTNILNALLSALSVFVWDFGITGVAVATVLSRFIGIIILAKQLPTLWSAQPWSWEINRELLSLSLPAAGERLMMRAGDIVVLSMIIPLGTTVVSGNAIGETLTQFNYLPGVSIATAVVILIGILSDADRKRLIRTAYALSLIFMLLISGLVLAFGPILISFFTENSRASETSELVLLASFLGTVATAGTLVYTAVWQGVGNAKLPFHATTIGMWCVRVLCTYLSVTVLKMGFVGVWIATILDNLFRWLVLSYIYRRQGYQN</sequence>
<dbReference type="PIRSF" id="PIRSF006603">
    <property type="entry name" value="DinF"/>
    <property type="match status" value="1"/>
</dbReference>
<protein>
    <recommendedName>
        <fullName evidence="3">Probable multidrug resistance protein NorM</fullName>
    </recommendedName>
    <alternativeName>
        <fullName evidence="11">Multidrug-efflux transporter</fullName>
    </alternativeName>
</protein>
<feature type="transmembrane region" description="Helical" evidence="12">
    <location>
        <begin position="265"/>
        <end position="284"/>
    </location>
</feature>
<evidence type="ECO:0000313" key="13">
    <source>
        <dbReference type="EMBL" id="MFC5631521.1"/>
    </source>
</evidence>
<dbReference type="RefSeq" id="WP_156806165.1">
    <property type="nucleotide sequence ID" value="NZ_JBHSOJ010000017.1"/>
</dbReference>
<keyword evidence="10 12" id="KW-0472">Membrane</keyword>
<feature type="transmembrane region" description="Helical" evidence="12">
    <location>
        <begin position="239"/>
        <end position="259"/>
    </location>
</feature>
<dbReference type="Pfam" id="PF01554">
    <property type="entry name" value="MatE"/>
    <property type="match status" value="2"/>
</dbReference>
<evidence type="ECO:0000256" key="11">
    <source>
        <dbReference type="ARBA" id="ARBA00031636"/>
    </source>
</evidence>
<name>A0ABW0UDA6_9STRE</name>
<feature type="transmembrane region" description="Helical" evidence="12">
    <location>
        <begin position="86"/>
        <end position="112"/>
    </location>
</feature>
<evidence type="ECO:0000256" key="1">
    <source>
        <dbReference type="ARBA" id="ARBA00003408"/>
    </source>
</evidence>
<keyword evidence="5" id="KW-0050">Antiport</keyword>
<keyword evidence="6" id="KW-1003">Cell membrane</keyword>
<proteinExistence type="predicted"/>
<dbReference type="Proteomes" id="UP001596110">
    <property type="component" value="Unassembled WGS sequence"/>
</dbReference>
<feature type="transmembrane region" description="Helical" evidence="12">
    <location>
        <begin position="296"/>
        <end position="322"/>
    </location>
</feature>
<keyword evidence="14" id="KW-1185">Reference proteome</keyword>
<feature type="transmembrane region" description="Helical" evidence="12">
    <location>
        <begin position="334"/>
        <end position="352"/>
    </location>
</feature>
<feature type="transmembrane region" description="Helical" evidence="12">
    <location>
        <begin position="33"/>
        <end position="65"/>
    </location>
</feature>
<dbReference type="InterPro" id="IPR002528">
    <property type="entry name" value="MATE_fam"/>
</dbReference>
<gene>
    <name evidence="13" type="ORF">ACFPQ3_08025</name>
</gene>
<evidence type="ECO:0000256" key="9">
    <source>
        <dbReference type="ARBA" id="ARBA00023065"/>
    </source>
</evidence>
<accession>A0ABW0UDA6</accession>
<keyword evidence="4" id="KW-0813">Transport</keyword>
<feature type="transmembrane region" description="Helical" evidence="12">
    <location>
        <begin position="124"/>
        <end position="145"/>
    </location>
</feature>
<comment type="subcellular location">
    <subcellularLocation>
        <location evidence="2">Cell membrane</location>
        <topology evidence="2">Multi-pass membrane protein</topology>
    </subcellularLocation>
</comment>
<evidence type="ECO:0000256" key="7">
    <source>
        <dbReference type="ARBA" id="ARBA00022692"/>
    </source>
</evidence>